<dbReference type="PROSITE" id="PS50894">
    <property type="entry name" value="HPT"/>
    <property type="match status" value="1"/>
</dbReference>
<proteinExistence type="predicted"/>
<evidence type="ECO:0000259" key="2">
    <source>
        <dbReference type="PROSITE" id="PS50894"/>
    </source>
</evidence>
<keyword evidence="4" id="KW-1185">Reference proteome</keyword>
<dbReference type="RefSeq" id="WP_210354217.1">
    <property type="nucleotide sequence ID" value="NZ_JAEQMU010000001.1"/>
</dbReference>
<feature type="domain" description="HPt" evidence="2">
    <location>
        <begin position="18"/>
        <end position="112"/>
    </location>
</feature>
<dbReference type="InterPro" id="IPR008207">
    <property type="entry name" value="Sig_transdc_His_kin_Hpt_dom"/>
</dbReference>
<evidence type="ECO:0000313" key="4">
    <source>
        <dbReference type="Proteomes" id="UP001597440"/>
    </source>
</evidence>
<feature type="modified residue" description="Phosphohistidine" evidence="1">
    <location>
        <position position="57"/>
    </location>
</feature>
<dbReference type="Proteomes" id="UP001597440">
    <property type="component" value="Unassembled WGS sequence"/>
</dbReference>
<dbReference type="Gene3D" id="1.20.120.160">
    <property type="entry name" value="HPT domain"/>
    <property type="match status" value="1"/>
</dbReference>
<dbReference type="Pfam" id="PF01627">
    <property type="entry name" value="Hpt"/>
    <property type="match status" value="1"/>
</dbReference>
<keyword evidence="1" id="KW-0597">Phosphoprotein</keyword>
<name>A0ABW5L5D7_9SPHI</name>
<evidence type="ECO:0000313" key="3">
    <source>
        <dbReference type="EMBL" id="MFD2555939.1"/>
    </source>
</evidence>
<accession>A0ABW5L5D7</accession>
<protein>
    <submittedName>
        <fullName evidence="3">Hpt domain-containing protein</fullName>
    </submittedName>
</protein>
<comment type="caution">
    <text evidence="3">The sequence shown here is derived from an EMBL/GenBank/DDBJ whole genome shotgun (WGS) entry which is preliminary data.</text>
</comment>
<organism evidence="3 4">
    <name type="scientific">Sphingobacterium tabacisoli</name>
    <dbReference type="NCBI Taxonomy" id="2044855"/>
    <lineage>
        <taxon>Bacteria</taxon>
        <taxon>Pseudomonadati</taxon>
        <taxon>Bacteroidota</taxon>
        <taxon>Sphingobacteriia</taxon>
        <taxon>Sphingobacteriales</taxon>
        <taxon>Sphingobacteriaceae</taxon>
        <taxon>Sphingobacterium</taxon>
    </lineage>
</organism>
<dbReference type="EMBL" id="JBHULD010000014">
    <property type="protein sequence ID" value="MFD2555939.1"/>
    <property type="molecule type" value="Genomic_DNA"/>
</dbReference>
<evidence type="ECO:0000256" key="1">
    <source>
        <dbReference type="PROSITE-ProRule" id="PRU00110"/>
    </source>
</evidence>
<reference evidence="4" key="1">
    <citation type="journal article" date="2019" name="Int. J. Syst. Evol. Microbiol.">
        <title>The Global Catalogue of Microorganisms (GCM) 10K type strain sequencing project: providing services to taxonomists for standard genome sequencing and annotation.</title>
        <authorList>
            <consortium name="The Broad Institute Genomics Platform"/>
            <consortium name="The Broad Institute Genome Sequencing Center for Infectious Disease"/>
            <person name="Wu L."/>
            <person name="Ma J."/>
        </authorList>
    </citation>
    <scope>NUCLEOTIDE SEQUENCE [LARGE SCALE GENOMIC DNA]</scope>
    <source>
        <strain evidence="4">KCTC 52298</strain>
    </source>
</reference>
<dbReference type="InterPro" id="IPR036641">
    <property type="entry name" value="HPT_dom_sf"/>
</dbReference>
<dbReference type="SUPFAM" id="SSF47226">
    <property type="entry name" value="Histidine-containing phosphotransfer domain, HPT domain"/>
    <property type="match status" value="1"/>
</dbReference>
<sequence length="122" mass="14203">MTYKIINPESINKSMMGNPKMVKQFIEMYIEQSPLDFEALTQSLTNNDKTAIRDSAHHIKPTMEYIGASKLRAAFQELENMGRDGIEIETIRIKFEEIRSDFDLMISELKSFTIENEKHIKD</sequence>
<gene>
    <name evidence="3" type="ORF">ACFSQW_16210</name>
</gene>